<dbReference type="Proteomes" id="UP000239735">
    <property type="component" value="Unassembled WGS sequence"/>
</dbReference>
<dbReference type="SUPFAM" id="SSF55298">
    <property type="entry name" value="YjgF-like"/>
    <property type="match status" value="1"/>
</dbReference>
<evidence type="ECO:0000313" key="1">
    <source>
        <dbReference type="EMBL" id="SPE22022.1"/>
    </source>
</evidence>
<dbReference type="PANTHER" id="PTHR43857">
    <property type="entry name" value="BLR7761 PROTEIN"/>
    <property type="match status" value="1"/>
</dbReference>
<dbReference type="Pfam" id="PF01042">
    <property type="entry name" value="Ribonuc_L-PSP"/>
    <property type="match status" value="1"/>
</dbReference>
<organism evidence="1 2">
    <name type="scientific">Candidatus Sulfuritelmatomonas gaucii</name>
    <dbReference type="NCBI Taxonomy" id="2043161"/>
    <lineage>
        <taxon>Bacteria</taxon>
        <taxon>Pseudomonadati</taxon>
        <taxon>Acidobacteriota</taxon>
        <taxon>Terriglobia</taxon>
        <taxon>Terriglobales</taxon>
        <taxon>Acidobacteriaceae</taxon>
        <taxon>Candidatus Sulfuritelmatomonas</taxon>
    </lineage>
</organism>
<gene>
    <name evidence="1" type="ORF">SBA5_330064</name>
</gene>
<evidence type="ECO:0000313" key="2">
    <source>
        <dbReference type="Proteomes" id="UP000239735"/>
    </source>
</evidence>
<dbReference type="PANTHER" id="PTHR43857:SF1">
    <property type="entry name" value="YJGH FAMILY PROTEIN"/>
    <property type="match status" value="1"/>
</dbReference>
<dbReference type="CDD" id="cd06154">
    <property type="entry name" value="YjgF_YER057c_UK114_like_6"/>
    <property type="match status" value="1"/>
</dbReference>
<reference evidence="2" key="1">
    <citation type="submission" date="2018-02" db="EMBL/GenBank/DDBJ databases">
        <authorList>
            <person name="Hausmann B."/>
        </authorList>
    </citation>
    <scope>NUCLEOTIDE SEQUENCE [LARGE SCALE GENOMIC DNA]</scope>
    <source>
        <strain evidence="2">Peat soil MAG SbA5</strain>
    </source>
</reference>
<name>A0A2N9LFI9_9BACT</name>
<dbReference type="OrthoDB" id="9799840at2"/>
<proteinExistence type="predicted"/>
<dbReference type="InterPro" id="IPR035959">
    <property type="entry name" value="RutC-like_sf"/>
</dbReference>
<dbReference type="InterPro" id="IPR006175">
    <property type="entry name" value="YjgF/YER057c/UK114"/>
</dbReference>
<sequence>MRTNITGGSPFEPIIGFSRAVRVGNVVHLAGTGPVGAENEDAAGQTRRVFAIAAEALAKAGCSFNDVVRTRMFLTHVEDWEAVGRVHGEFFAKIRPAATMVVVAALLNPAWRIEIEMDAVIPGTDESARPASTDH</sequence>
<dbReference type="EMBL" id="OKRB01000090">
    <property type="protein sequence ID" value="SPE22022.1"/>
    <property type="molecule type" value="Genomic_DNA"/>
</dbReference>
<dbReference type="Gene3D" id="3.30.1330.40">
    <property type="entry name" value="RutC-like"/>
    <property type="match status" value="1"/>
</dbReference>
<protein>
    <submittedName>
        <fullName evidence="1">Endoribonuclease L-PSP</fullName>
    </submittedName>
</protein>
<accession>A0A2N9LFI9</accession>
<dbReference type="AlphaFoldDB" id="A0A2N9LFI9"/>